<accession>A0ABR1HIG6</accession>
<organism evidence="9 10">
    <name type="scientific">Neonectria magnoliae</name>
    <dbReference type="NCBI Taxonomy" id="2732573"/>
    <lineage>
        <taxon>Eukaryota</taxon>
        <taxon>Fungi</taxon>
        <taxon>Dikarya</taxon>
        <taxon>Ascomycota</taxon>
        <taxon>Pezizomycotina</taxon>
        <taxon>Sordariomycetes</taxon>
        <taxon>Hypocreomycetidae</taxon>
        <taxon>Hypocreales</taxon>
        <taxon>Nectriaceae</taxon>
        <taxon>Neonectria</taxon>
    </lineage>
</organism>
<dbReference type="Pfam" id="PF12340">
    <property type="entry name" value="DUF3638"/>
    <property type="match status" value="1"/>
</dbReference>
<evidence type="ECO:0000259" key="7">
    <source>
        <dbReference type="Pfam" id="PF12340"/>
    </source>
</evidence>
<keyword evidence="6" id="KW-0788">Thiol protease</keyword>
<feature type="domain" description="DUF3638" evidence="7">
    <location>
        <begin position="1"/>
        <end position="217"/>
    </location>
</feature>
<evidence type="ECO:0000256" key="1">
    <source>
        <dbReference type="ARBA" id="ARBA00000707"/>
    </source>
</evidence>
<dbReference type="Proteomes" id="UP001498421">
    <property type="component" value="Unassembled WGS sequence"/>
</dbReference>
<comment type="catalytic activity">
    <reaction evidence="1">
        <text>Thiol-dependent hydrolysis of ester, thioester, amide, peptide and isopeptide bonds formed by the C-terminal Gly of ubiquitin (a 76-residue protein attached to proteins as an intracellular targeting signal).</text>
        <dbReference type="EC" id="3.4.19.12"/>
    </reaction>
</comment>
<dbReference type="InterPro" id="IPR027417">
    <property type="entry name" value="P-loop_NTPase"/>
</dbReference>
<keyword evidence="5" id="KW-0378">Hydrolase</keyword>
<sequence>MDYPEWLLLEIDNNLLIRPSQVNVAIAIISPASSSNSVLQMNMGQGKTLCIMPMAVAVLADNTRLCRLVVPRPLLLQTAQVIQSRIGGLVGRVVRYIPFSRRSPTRMDTLTLFQSIYQDTRSSGGVMLCLPEHILSFKLGGLQQLADGELERAKRMINIQHWLERSCRDVLDESDYTLSAKTQLIYPGGTPVAVDGHPQRWQVVEELLLLVKDHVPYLRSRFGSGIETMRRHQGYPILHLLRAEVEESLNALLVNDRDVGLIVSGADVDLSIWQRAAQSLTDDVFGLKNLYLLRGLISRRLLLVCLKKRWNVQYGLHPQRAPIAVPFEAKGVPSPTAEYGHPDTALVLTCLAFYQTGLTKSQMTQSLQHVLRSDDPPTQYERLVYGCFSGTNDNKRMLPQTIKQDDLPSLVQTNADVLSYLLEPRNQGCHQAVDKNGRHLTEKGLLELLRNEQIRILIDAGAYILEMENHDLAATWLDIYPDAQGAVYFDRNSRIMVRARFQKNPVPLLASPFAENIEQCVVYIDEAHTRGTDLKLPAHAKGAVTLGLGQTKDQTVQAAMRLRQLGSTQSVVFIMPPEVYRNILDLRPSDDQTHSPVVSADVVYWLLEQSCKANENMMSLHTAQGFDFCRRTNALWKYSNFFNDTEERLQLLDAIQQGEGQTLEQLYGPRQSSSTAGAMAQLEFESLKAFAANLCQQKLDPLGGYSSALEEVEQEREVEFEFEQLREKQKPVNYIVLSFPGLEPAILHFSNTGQLQGGESFIQGFDFLGRTKMGRKFGGKKTPSRLFVSREFSRSIASNLSEKSHDVVRPVEWVLWSAETETALIIIPEEAEVLIPMLRDASKTCVSLLTYAAPVTKSM</sequence>
<evidence type="ECO:0000256" key="4">
    <source>
        <dbReference type="ARBA" id="ARBA00022786"/>
    </source>
</evidence>
<feature type="domain" description="DUF3645" evidence="8">
    <location>
        <begin position="317"/>
        <end position="349"/>
    </location>
</feature>
<dbReference type="InterPro" id="IPR022105">
    <property type="entry name" value="DUF3645"/>
</dbReference>
<keyword evidence="4" id="KW-0833">Ubl conjugation pathway</keyword>
<keyword evidence="10" id="KW-1185">Reference proteome</keyword>
<dbReference type="EMBL" id="JAZAVK010000132">
    <property type="protein sequence ID" value="KAK7420617.1"/>
    <property type="molecule type" value="Genomic_DNA"/>
</dbReference>
<dbReference type="InterPro" id="IPR051346">
    <property type="entry name" value="OTU_Deubiquitinase"/>
</dbReference>
<dbReference type="PANTHER" id="PTHR13367:SF33">
    <property type="entry name" value="P-LOOP CONTAINING NUCLEOSIDE TRIPHOSPHATE HYDROLASE PROTEIN"/>
    <property type="match status" value="1"/>
</dbReference>
<evidence type="ECO:0000313" key="10">
    <source>
        <dbReference type="Proteomes" id="UP001498421"/>
    </source>
</evidence>
<protein>
    <recommendedName>
        <fullName evidence="2">ubiquitinyl hydrolase 1</fullName>
        <ecNumber evidence="2">3.4.19.12</ecNumber>
    </recommendedName>
</protein>
<comment type="caution">
    <text evidence="9">The sequence shown here is derived from an EMBL/GenBank/DDBJ whole genome shotgun (WGS) entry which is preliminary data.</text>
</comment>
<evidence type="ECO:0000256" key="5">
    <source>
        <dbReference type="ARBA" id="ARBA00022801"/>
    </source>
</evidence>
<dbReference type="Pfam" id="PF12359">
    <property type="entry name" value="DUF3645"/>
    <property type="match status" value="1"/>
</dbReference>
<dbReference type="PANTHER" id="PTHR13367">
    <property type="entry name" value="UBIQUITIN THIOESTERASE"/>
    <property type="match status" value="1"/>
</dbReference>
<evidence type="ECO:0000256" key="3">
    <source>
        <dbReference type="ARBA" id="ARBA00022670"/>
    </source>
</evidence>
<evidence type="ECO:0000256" key="2">
    <source>
        <dbReference type="ARBA" id="ARBA00012759"/>
    </source>
</evidence>
<dbReference type="EC" id="3.4.19.12" evidence="2"/>
<proteinExistence type="predicted"/>
<evidence type="ECO:0000259" key="8">
    <source>
        <dbReference type="Pfam" id="PF12359"/>
    </source>
</evidence>
<evidence type="ECO:0000313" key="9">
    <source>
        <dbReference type="EMBL" id="KAK7420617.1"/>
    </source>
</evidence>
<name>A0ABR1HIG6_9HYPO</name>
<gene>
    <name evidence="9" type="ORF">QQZ08_010309</name>
</gene>
<evidence type="ECO:0000256" key="6">
    <source>
        <dbReference type="ARBA" id="ARBA00022807"/>
    </source>
</evidence>
<dbReference type="SUPFAM" id="SSF52540">
    <property type="entry name" value="P-loop containing nucleoside triphosphate hydrolases"/>
    <property type="match status" value="1"/>
</dbReference>
<keyword evidence="3" id="KW-0645">Protease</keyword>
<dbReference type="InterPro" id="IPR022099">
    <property type="entry name" value="DUF3638"/>
</dbReference>
<reference evidence="9 10" key="1">
    <citation type="journal article" date="2025" name="Microbiol. Resour. Announc.">
        <title>Draft genome sequences for Neonectria magnoliae and Neonectria punicea, canker pathogens of Liriodendron tulipifera and Acer saccharum in West Virginia.</title>
        <authorList>
            <person name="Petronek H.M."/>
            <person name="Kasson M.T."/>
            <person name="Metheny A.M."/>
            <person name="Stauder C.M."/>
            <person name="Lovett B."/>
            <person name="Lynch S.C."/>
            <person name="Garnas J.R."/>
            <person name="Kasson L.R."/>
            <person name="Stajich J.E."/>
        </authorList>
    </citation>
    <scope>NUCLEOTIDE SEQUENCE [LARGE SCALE GENOMIC DNA]</scope>
    <source>
        <strain evidence="9 10">NRRL 64651</strain>
    </source>
</reference>